<evidence type="ECO:0000256" key="9">
    <source>
        <dbReference type="ARBA" id="ARBA00023144"/>
    </source>
</evidence>
<evidence type="ECO:0000256" key="1">
    <source>
        <dbReference type="ARBA" id="ARBA00006566"/>
    </source>
</evidence>
<sequence length="390" mass="44223">MEIAEIFKQKFTKKPQNTFWSPGRVNIIGEHSDYHDGFVMPSAINLGINWAVNKRDDMQVRGYSEKFDEVGFFDITSTDRVKEFEWMLYSQGVVEVLKKRGCKIGGVDFAIYSTIPIGSGLSSSSSLATGFAFIMNELYGLGFDRVEIAKIACEAEWWYGTNGGIMDQFCIANAQKGKAVLLDCRSLEFELIEIPKEIEIVVFETTIRHKQIDSPFALRRKQAEEVVKIAQDKFKDKKITKLRDISVEMLEQIQEDIISKMGEEKGLVAYRRAMHPIKENIRVLQMKEAFAKADLKRIGEIIFRSHESLRNNYEVSCPELDIAVDTAKHFKELIGSRMIGGGFGGCTINLVKKGRAKHFAGNLEEEFRKRTGIKGNAYICRPSEGASRIK</sequence>
<keyword evidence="8" id="KW-0460">Magnesium</keyword>
<accession>A0A1V5SCE6</accession>
<dbReference type="NCBIfam" id="TIGR00131">
    <property type="entry name" value="gal_kin"/>
    <property type="match status" value="1"/>
</dbReference>
<evidence type="ECO:0000256" key="7">
    <source>
        <dbReference type="ARBA" id="ARBA00022840"/>
    </source>
</evidence>
<feature type="domain" description="GHMP kinase N-terminal" evidence="12">
    <location>
        <begin position="92"/>
        <end position="171"/>
    </location>
</feature>
<dbReference type="InterPro" id="IPR019539">
    <property type="entry name" value="GalKase_N"/>
</dbReference>
<dbReference type="InterPro" id="IPR014721">
    <property type="entry name" value="Ribsml_uS5_D2-typ_fold_subgr"/>
</dbReference>
<evidence type="ECO:0000256" key="3">
    <source>
        <dbReference type="ARBA" id="ARBA00022679"/>
    </source>
</evidence>
<gene>
    <name evidence="15" type="primary">galK</name>
    <name evidence="15" type="ORF">BWY43_00602</name>
</gene>
<dbReference type="FunFam" id="3.30.70.890:FF:000001">
    <property type="entry name" value="Galactokinase"/>
    <property type="match status" value="1"/>
</dbReference>
<dbReference type="SUPFAM" id="SSF55060">
    <property type="entry name" value="GHMP Kinase, C-terminal domain"/>
    <property type="match status" value="1"/>
</dbReference>
<feature type="domain" description="Galactokinase N-terminal" evidence="14">
    <location>
        <begin position="6"/>
        <end position="53"/>
    </location>
</feature>
<dbReference type="Pfam" id="PF10509">
    <property type="entry name" value="GalKase_gal_bdg"/>
    <property type="match status" value="1"/>
</dbReference>
<evidence type="ECO:0000256" key="8">
    <source>
        <dbReference type="ARBA" id="ARBA00022842"/>
    </source>
</evidence>
<dbReference type="PROSITE" id="PS00627">
    <property type="entry name" value="GHMP_KINASES_ATP"/>
    <property type="match status" value="1"/>
</dbReference>
<dbReference type="GO" id="GO:0005829">
    <property type="term" value="C:cytosol"/>
    <property type="evidence" value="ECO:0007669"/>
    <property type="project" value="TreeGrafter"/>
</dbReference>
<dbReference type="PROSITE" id="PS00106">
    <property type="entry name" value="GALACTOKINASE"/>
    <property type="match status" value="1"/>
</dbReference>
<dbReference type="Proteomes" id="UP000485367">
    <property type="component" value="Unassembled WGS sequence"/>
</dbReference>
<comment type="similarity">
    <text evidence="1">Belongs to the GHMP kinase family. GalK subfamily.</text>
</comment>
<dbReference type="InterPro" id="IPR013750">
    <property type="entry name" value="GHMP_kinase_C_dom"/>
</dbReference>
<dbReference type="GO" id="GO:0006012">
    <property type="term" value="P:galactose metabolic process"/>
    <property type="evidence" value="ECO:0007669"/>
    <property type="project" value="UniProtKB-UniRule"/>
</dbReference>
<keyword evidence="5" id="KW-0547">Nucleotide-binding</keyword>
<evidence type="ECO:0000256" key="6">
    <source>
        <dbReference type="ARBA" id="ARBA00022777"/>
    </source>
</evidence>
<dbReference type="InterPro" id="IPR006204">
    <property type="entry name" value="GHMP_kinase_N_dom"/>
</dbReference>
<dbReference type="InterPro" id="IPR036554">
    <property type="entry name" value="GHMP_kinase_C_sf"/>
</dbReference>
<evidence type="ECO:0000259" key="14">
    <source>
        <dbReference type="Pfam" id="PF10509"/>
    </source>
</evidence>
<dbReference type="Gene3D" id="3.30.70.890">
    <property type="entry name" value="GHMP kinase, C-terminal domain"/>
    <property type="match status" value="1"/>
</dbReference>
<dbReference type="Pfam" id="PF00288">
    <property type="entry name" value="GHMP_kinases_N"/>
    <property type="match status" value="1"/>
</dbReference>
<feature type="domain" description="GHMP kinase C-terminal" evidence="13">
    <location>
        <begin position="286"/>
        <end position="368"/>
    </location>
</feature>
<dbReference type="PRINTS" id="PR00959">
    <property type="entry name" value="MEVGALKINASE"/>
</dbReference>
<dbReference type="InterPro" id="IPR000705">
    <property type="entry name" value="Galactokinase"/>
</dbReference>
<evidence type="ECO:0000259" key="12">
    <source>
        <dbReference type="Pfam" id="PF00288"/>
    </source>
</evidence>
<keyword evidence="2" id="KW-0963">Cytoplasm</keyword>
<keyword evidence="7" id="KW-0067">ATP-binding</keyword>
<evidence type="ECO:0000256" key="11">
    <source>
        <dbReference type="NCBIfam" id="TIGR00131"/>
    </source>
</evidence>
<dbReference type="PANTHER" id="PTHR10457:SF7">
    <property type="entry name" value="GALACTOKINASE-RELATED"/>
    <property type="match status" value="1"/>
</dbReference>
<dbReference type="GO" id="GO:0004335">
    <property type="term" value="F:galactokinase activity"/>
    <property type="evidence" value="ECO:0007669"/>
    <property type="project" value="UniProtKB-UniRule"/>
</dbReference>
<comment type="caution">
    <text evidence="15">The sequence shown here is derived from an EMBL/GenBank/DDBJ whole genome shotgun (WGS) entry which is preliminary data.</text>
</comment>
<keyword evidence="3 15" id="KW-0808">Transferase</keyword>
<dbReference type="AlphaFoldDB" id="A0A1V5SCE6"/>
<dbReference type="GO" id="GO:0046872">
    <property type="term" value="F:metal ion binding"/>
    <property type="evidence" value="ECO:0007669"/>
    <property type="project" value="UniProtKB-KW"/>
</dbReference>
<evidence type="ECO:0000256" key="4">
    <source>
        <dbReference type="ARBA" id="ARBA00022723"/>
    </source>
</evidence>
<keyword evidence="4" id="KW-0479">Metal-binding</keyword>
<keyword evidence="10" id="KW-0119">Carbohydrate metabolism</keyword>
<dbReference type="InterPro" id="IPR006206">
    <property type="entry name" value="Mevalonate/galactokinase"/>
</dbReference>
<evidence type="ECO:0000256" key="5">
    <source>
        <dbReference type="ARBA" id="ARBA00022741"/>
    </source>
</evidence>
<dbReference type="FunFam" id="3.30.230.10:FF:000017">
    <property type="entry name" value="Galactokinase"/>
    <property type="match status" value="1"/>
</dbReference>
<evidence type="ECO:0000259" key="13">
    <source>
        <dbReference type="Pfam" id="PF08544"/>
    </source>
</evidence>
<keyword evidence="6 15" id="KW-0418">Kinase</keyword>
<proteinExistence type="inferred from homology"/>
<name>A0A1V5SCE6_9BACT</name>
<evidence type="ECO:0000313" key="15">
    <source>
        <dbReference type="EMBL" id="OQA52178.1"/>
    </source>
</evidence>
<evidence type="ECO:0000256" key="10">
    <source>
        <dbReference type="ARBA" id="ARBA00023277"/>
    </source>
</evidence>
<dbReference type="PANTHER" id="PTHR10457">
    <property type="entry name" value="MEVALONATE KINASE/GALACTOKINASE"/>
    <property type="match status" value="1"/>
</dbReference>
<dbReference type="Gene3D" id="3.30.230.10">
    <property type="match status" value="1"/>
</dbReference>
<dbReference type="InterPro" id="IPR020568">
    <property type="entry name" value="Ribosomal_Su5_D2-typ_SF"/>
</dbReference>
<dbReference type="SUPFAM" id="SSF54211">
    <property type="entry name" value="Ribosomal protein S5 domain 2-like"/>
    <property type="match status" value="1"/>
</dbReference>
<protein>
    <recommendedName>
        <fullName evidence="11">Galactokinase</fullName>
        <ecNumber evidence="11">2.7.1.6</ecNumber>
    </recommendedName>
</protein>
<dbReference type="GO" id="GO:0005524">
    <property type="term" value="F:ATP binding"/>
    <property type="evidence" value="ECO:0007669"/>
    <property type="project" value="UniProtKB-UniRule"/>
</dbReference>
<dbReference type="EC" id="2.7.1.6" evidence="11"/>
<organism evidence="15">
    <name type="scientific">candidate division WS2 bacterium ADurb.Bin280</name>
    <dbReference type="NCBI Taxonomy" id="1852829"/>
    <lineage>
        <taxon>Bacteria</taxon>
        <taxon>candidate division WS2</taxon>
    </lineage>
</organism>
<evidence type="ECO:0000256" key="2">
    <source>
        <dbReference type="ARBA" id="ARBA00022490"/>
    </source>
</evidence>
<dbReference type="Pfam" id="PF08544">
    <property type="entry name" value="GHMP_kinases_C"/>
    <property type="match status" value="1"/>
</dbReference>
<dbReference type="InterPro" id="IPR006203">
    <property type="entry name" value="GHMP_knse_ATP-bd_CS"/>
</dbReference>
<keyword evidence="9" id="KW-0299">Galactose metabolism</keyword>
<dbReference type="PRINTS" id="PR00473">
    <property type="entry name" value="GALCTOKINASE"/>
</dbReference>
<dbReference type="InterPro" id="IPR019741">
    <property type="entry name" value="Galactokinase_CS"/>
</dbReference>
<dbReference type="PIRSF" id="PIRSF000530">
    <property type="entry name" value="Galactokinase"/>
    <property type="match status" value="1"/>
</dbReference>
<reference evidence="15" key="1">
    <citation type="submission" date="2017-02" db="EMBL/GenBank/DDBJ databases">
        <title>Delving into the versatile metabolic prowess of the omnipresent phylum Bacteroidetes.</title>
        <authorList>
            <person name="Nobu M.K."/>
            <person name="Mei R."/>
            <person name="Narihiro T."/>
            <person name="Kuroda K."/>
            <person name="Liu W.-T."/>
        </authorList>
    </citation>
    <scope>NUCLEOTIDE SEQUENCE</scope>
    <source>
        <strain evidence="15">ADurb.Bin280</strain>
    </source>
</reference>
<dbReference type="EMBL" id="MWBO01000042">
    <property type="protein sequence ID" value="OQA52178.1"/>
    <property type="molecule type" value="Genomic_DNA"/>
</dbReference>